<gene>
    <name evidence="1" type="ORF">XENOCAPTIV_029969</name>
</gene>
<dbReference type="EMBL" id="JAHRIN010008406">
    <property type="protein sequence ID" value="MEQ2193274.1"/>
    <property type="molecule type" value="Genomic_DNA"/>
</dbReference>
<organism evidence="1 2">
    <name type="scientific">Xenoophorus captivus</name>
    <dbReference type="NCBI Taxonomy" id="1517983"/>
    <lineage>
        <taxon>Eukaryota</taxon>
        <taxon>Metazoa</taxon>
        <taxon>Chordata</taxon>
        <taxon>Craniata</taxon>
        <taxon>Vertebrata</taxon>
        <taxon>Euteleostomi</taxon>
        <taxon>Actinopterygii</taxon>
        <taxon>Neopterygii</taxon>
        <taxon>Teleostei</taxon>
        <taxon>Neoteleostei</taxon>
        <taxon>Acanthomorphata</taxon>
        <taxon>Ovalentaria</taxon>
        <taxon>Atherinomorphae</taxon>
        <taxon>Cyprinodontiformes</taxon>
        <taxon>Goodeidae</taxon>
        <taxon>Xenoophorus</taxon>
    </lineage>
</organism>
<comment type="caution">
    <text evidence="1">The sequence shown here is derived from an EMBL/GenBank/DDBJ whole genome shotgun (WGS) entry which is preliminary data.</text>
</comment>
<protein>
    <recommendedName>
        <fullName evidence="3">C2 domain-containing protein</fullName>
    </recommendedName>
</protein>
<evidence type="ECO:0008006" key="3">
    <source>
        <dbReference type="Google" id="ProtNLM"/>
    </source>
</evidence>
<reference evidence="1 2" key="1">
    <citation type="submission" date="2021-06" db="EMBL/GenBank/DDBJ databases">
        <authorList>
            <person name="Palmer J.M."/>
        </authorList>
    </citation>
    <scope>NUCLEOTIDE SEQUENCE [LARGE SCALE GENOMIC DNA]</scope>
    <source>
        <strain evidence="1 2">XC_2019</strain>
        <tissue evidence="1">Muscle</tissue>
    </source>
</reference>
<sequence>MFVYLRTDYQVQINLHHDGVLISSRETHRHSCPTWSSSFVFELPPGDINQLPISLQFIIMQTLKLLVESSSVQVLQKRDVLTGGTCAACMWSWYACTLFTQNHRRPQLFAKSVLSPFKAVLCPKRKF</sequence>
<keyword evidence="2" id="KW-1185">Reference proteome</keyword>
<dbReference type="Proteomes" id="UP001434883">
    <property type="component" value="Unassembled WGS sequence"/>
</dbReference>
<name>A0ABV0QBV4_9TELE</name>
<evidence type="ECO:0000313" key="2">
    <source>
        <dbReference type="Proteomes" id="UP001434883"/>
    </source>
</evidence>
<proteinExistence type="predicted"/>
<evidence type="ECO:0000313" key="1">
    <source>
        <dbReference type="EMBL" id="MEQ2193274.1"/>
    </source>
</evidence>
<accession>A0ABV0QBV4</accession>